<reference evidence="2" key="1">
    <citation type="submission" date="2012-06" db="EMBL/GenBank/DDBJ databases">
        <title>The complete genome of Belliella baltica DSM 15883.</title>
        <authorList>
            <person name="Lucas S."/>
            <person name="Copeland A."/>
            <person name="Lapidus A."/>
            <person name="Goodwin L."/>
            <person name="Pitluck S."/>
            <person name="Peters L."/>
            <person name="Mikhailova N."/>
            <person name="Davenport K."/>
            <person name="Kyrpides N."/>
            <person name="Mavromatis K."/>
            <person name="Pagani I."/>
            <person name="Ivanova N."/>
            <person name="Ovchinnikova G."/>
            <person name="Zeytun A."/>
            <person name="Detter J.C."/>
            <person name="Han C."/>
            <person name="Land M."/>
            <person name="Hauser L."/>
            <person name="Markowitz V."/>
            <person name="Cheng J.-F."/>
            <person name="Hugenholtz P."/>
            <person name="Woyke T."/>
            <person name="Wu D."/>
            <person name="Tindall B."/>
            <person name="Pomrenke H."/>
            <person name="Brambilla E."/>
            <person name="Klenk H.-P."/>
            <person name="Eisen J.A."/>
        </authorList>
    </citation>
    <scope>NUCLEOTIDE SEQUENCE [LARGE SCALE GENOMIC DNA]</scope>
    <source>
        <strain evidence="2">DSM 15883 / CIP 108006 / LMG 21964 / BA134</strain>
    </source>
</reference>
<protein>
    <submittedName>
        <fullName evidence="1">Uncharacterized protein</fullName>
    </submittedName>
</protein>
<dbReference type="KEGG" id="bbd:Belba_3313"/>
<proteinExistence type="predicted"/>
<dbReference type="Proteomes" id="UP000006050">
    <property type="component" value="Chromosome"/>
</dbReference>
<dbReference type="EMBL" id="CP003281">
    <property type="protein sequence ID" value="AFL85819.1"/>
    <property type="molecule type" value="Genomic_DNA"/>
</dbReference>
<accession>I3Z9A1</accession>
<gene>
    <name evidence="1" type="ordered locus">Belba_3313</name>
</gene>
<name>I3Z9A1_BELBD</name>
<keyword evidence="2" id="KW-1185">Reference proteome</keyword>
<evidence type="ECO:0000313" key="2">
    <source>
        <dbReference type="Proteomes" id="UP000006050"/>
    </source>
</evidence>
<evidence type="ECO:0000313" key="1">
    <source>
        <dbReference type="EMBL" id="AFL85819.1"/>
    </source>
</evidence>
<dbReference type="AlphaFoldDB" id="I3Z9A1"/>
<sequence>MDSRSMRFNDTYKQLLLFERFTKLLEIRAVMTTKSEMIFLKYDNSKIQFYTTLRK</sequence>
<organism evidence="1 2">
    <name type="scientific">Belliella baltica (strain DSM 15883 / CIP 108006 / LMG 21964 / BA134)</name>
    <dbReference type="NCBI Taxonomy" id="866536"/>
    <lineage>
        <taxon>Bacteria</taxon>
        <taxon>Pseudomonadati</taxon>
        <taxon>Bacteroidota</taxon>
        <taxon>Cytophagia</taxon>
        <taxon>Cytophagales</taxon>
        <taxon>Cyclobacteriaceae</taxon>
        <taxon>Belliella</taxon>
    </lineage>
</organism>
<dbReference type="HOGENOM" id="CLU_3022763_0_0_10"/>